<evidence type="ECO:0000313" key="1">
    <source>
        <dbReference type="EMBL" id="MBO1080405.1"/>
    </source>
</evidence>
<dbReference type="RefSeq" id="WP_207418338.1">
    <property type="nucleotide sequence ID" value="NZ_CP061177.1"/>
</dbReference>
<reference evidence="1 2" key="1">
    <citation type="submission" date="2020-09" db="EMBL/GenBank/DDBJ databases">
        <title>Roseomonas.</title>
        <authorList>
            <person name="Zhu W."/>
        </authorList>
    </citation>
    <scope>NUCLEOTIDE SEQUENCE [LARGE SCALE GENOMIC DNA]</scope>
    <source>
        <strain evidence="1 2">573</strain>
    </source>
</reference>
<proteinExistence type="predicted"/>
<dbReference type="Proteomes" id="UP001518989">
    <property type="component" value="Unassembled WGS sequence"/>
</dbReference>
<evidence type="ECO:0008006" key="3">
    <source>
        <dbReference type="Google" id="ProtNLM"/>
    </source>
</evidence>
<evidence type="ECO:0000313" key="2">
    <source>
        <dbReference type="Proteomes" id="UP001518989"/>
    </source>
</evidence>
<dbReference type="EMBL" id="JACTNG010000008">
    <property type="protein sequence ID" value="MBO1080405.1"/>
    <property type="molecule type" value="Genomic_DNA"/>
</dbReference>
<organism evidence="1 2">
    <name type="scientific">Roseomonas haemaphysalidis</name>
    <dbReference type="NCBI Taxonomy" id="2768162"/>
    <lineage>
        <taxon>Bacteria</taxon>
        <taxon>Pseudomonadati</taxon>
        <taxon>Pseudomonadota</taxon>
        <taxon>Alphaproteobacteria</taxon>
        <taxon>Acetobacterales</taxon>
        <taxon>Roseomonadaceae</taxon>
        <taxon>Roseomonas</taxon>
    </lineage>
</organism>
<dbReference type="PROSITE" id="PS51257">
    <property type="entry name" value="PROKAR_LIPOPROTEIN"/>
    <property type="match status" value="1"/>
</dbReference>
<sequence length="89" mass="9125">MFNRRLFPALAVAGSLLVAGCQNPDGSTDWGSSLALGAGAGLATALLVGAASDNGPRYHRGPPRGYYDNGYRGGRGYGGGYGYGRRGGW</sequence>
<protein>
    <recommendedName>
        <fullName evidence="3">Lipoprotein</fullName>
    </recommendedName>
</protein>
<keyword evidence="2" id="KW-1185">Reference proteome</keyword>
<gene>
    <name evidence="1" type="ORF">IAI61_15290</name>
</gene>
<name>A0ABS3KU04_9PROT</name>
<accession>A0ABS3KU04</accession>
<comment type="caution">
    <text evidence="1">The sequence shown here is derived from an EMBL/GenBank/DDBJ whole genome shotgun (WGS) entry which is preliminary data.</text>
</comment>